<gene>
    <name evidence="4" type="ordered locus">SGR_1630</name>
</gene>
<dbReference type="Gene3D" id="3.40.309.10">
    <property type="entry name" value="Aldehyde Dehydrogenase, Chain A, domain 2"/>
    <property type="match status" value="1"/>
</dbReference>
<feature type="compositionally biased region" description="Pro residues" evidence="2">
    <location>
        <begin position="51"/>
        <end position="74"/>
    </location>
</feature>
<feature type="region of interest" description="Disordered" evidence="2">
    <location>
        <begin position="1"/>
        <end position="88"/>
    </location>
</feature>
<dbReference type="EMBL" id="AP009493">
    <property type="protein sequence ID" value="BAG18459.1"/>
    <property type="molecule type" value="Genomic_DNA"/>
</dbReference>
<dbReference type="InterPro" id="IPR016161">
    <property type="entry name" value="Ald_DH/histidinol_DH"/>
</dbReference>
<keyword evidence="1" id="KW-0560">Oxidoreductase</keyword>
<dbReference type="HOGENOM" id="CLU_027555_0_0_11"/>
<dbReference type="KEGG" id="sgr:SGR_1630"/>
<dbReference type="SUPFAM" id="SSF53720">
    <property type="entry name" value="ALDH-like"/>
    <property type="match status" value="1"/>
</dbReference>
<dbReference type="InterPro" id="IPR044151">
    <property type="entry name" value="ALDH_KGSADH"/>
</dbReference>
<dbReference type="InterPro" id="IPR016162">
    <property type="entry name" value="Ald_DH_N"/>
</dbReference>
<dbReference type="Pfam" id="PF00171">
    <property type="entry name" value="Aldedh"/>
    <property type="match status" value="1"/>
</dbReference>
<dbReference type="InterPro" id="IPR016163">
    <property type="entry name" value="Ald_DH_C"/>
</dbReference>
<proteinExistence type="predicted"/>
<organism evidence="4 5">
    <name type="scientific">Streptomyces griseus subsp. griseus (strain JCM 4626 / CBS 651.72 / NBRC 13350 / KCC S-0626 / ISP 5235)</name>
    <dbReference type="NCBI Taxonomy" id="455632"/>
    <lineage>
        <taxon>Bacteria</taxon>
        <taxon>Bacillati</taxon>
        <taxon>Actinomycetota</taxon>
        <taxon>Actinomycetes</taxon>
        <taxon>Kitasatosporales</taxon>
        <taxon>Streptomycetaceae</taxon>
        <taxon>Streptomyces</taxon>
    </lineage>
</organism>
<evidence type="ECO:0000256" key="1">
    <source>
        <dbReference type="ARBA" id="ARBA00023002"/>
    </source>
</evidence>
<feature type="compositionally biased region" description="Pro residues" evidence="2">
    <location>
        <begin position="1"/>
        <end position="12"/>
    </location>
</feature>
<dbReference type="PANTHER" id="PTHR43353:SF3">
    <property type="entry name" value="ALDEHYDE DEHYDROGENASE-RELATED"/>
    <property type="match status" value="1"/>
</dbReference>
<evidence type="ECO:0000313" key="4">
    <source>
        <dbReference type="EMBL" id="BAG18459.1"/>
    </source>
</evidence>
<dbReference type="RefSeq" id="WP_012378677.1">
    <property type="nucleotide sequence ID" value="NC_010572.1"/>
</dbReference>
<evidence type="ECO:0000256" key="2">
    <source>
        <dbReference type="SAM" id="MobiDB-lite"/>
    </source>
</evidence>
<name>B1VXJ3_STRGG</name>
<feature type="domain" description="Aldehyde dehydrogenase" evidence="3">
    <location>
        <begin position="111"/>
        <end position="499"/>
    </location>
</feature>
<reference evidence="5" key="1">
    <citation type="journal article" date="2008" name="J. Bacteriol.">
        <title>Genome sequence of the streptomycin-producing microorganism Streptomyces griseus IFO 13350.</title>
        <authorList>
            <person name="Ohnishi Y."/>
            <person name="Ishikawa J."/>
            <person name="Hara H."/>
            <person name="Suzuki H."/>
            <person name="Ikenoya M."/>
            <person name="Ikeda H."/>
            <person name="Yamashita A."/>
            <person name="Hattori M."/>
            <person name="Horinouchi S."/>
        </authorList>
    </citation>
    <scope>NUCLEOTIDE SEQUENCE [LARGE SCALE GENOMIC DNA]</scope>
    <source>
        <strain evidence="5">JCM 4626 / NBRC 13350</strain>
    </source>
</reference>
<dbReference type="eggNOG" id="COG1012">
    <property type="taxonomic scope" value="Bacteria"/>
</dbReference>
<dbReference type="Gene3D" id="3.40.605.10">
    <property type="entry name" value="Aldehyde Dehydrogenase, Chain A, domain 1"/>
    <property type="match status" value="1"/>
</dbReference>
<protein>
    <submittedName>
        <fullName evidence="4">Aldehyde dehydrogenase</fullName>
    </submittedName>
</protein>
<dbReference type="InterPro" id="IPR015590">
    <property type="entry name" value="Aldehyde_DH_dom"/>
</dbReference>
<dbReference type="InterPro" id="IPR050740">
    <property type="entry name" value="Aldehyde_DH_Superfamily"/>
</dbReference>
<dbReference type="AlphaFoldDB" id="B1VXJ3"/>
<dbReference type="CDD" id="cd07129">
    <property type="entry name" value="ALDH_KGSADH"/>
    <property type="match status" value="1"/>
</dbReference>
<dbReference type="PANTHER" id="PTHR43353">
    <property type="entry name" value="SUCCINATE-SEMIALDEHYDE DEHYDROGENASE, MITOCHONDRIAL"/>
    <property type="match status" value="1"/>
</dbReference>
<evidence type="ECO:0000313" key="5">
    <source>
        <dbReference type="Proteomes" id="UP000001685"/>
    </source>
</evidence>
<sequence>MNPTENPPLPGDPHPDRPAPAPLTGHEPPTGKAPLPGHAPPAGTAPLTGDAPPPGNAPPPGHAPLTGPPPPTEPLPLTGHSLLAGREVPGTGDAWYAVAAATGEPFGPPRRDASTEQVAEAARLAAADARAFRALPPERRAAFLDACAEEIEALGDVLTALAARETGLPPTRLTGERTRTCGQLRLFADLVRSGSALGARIDSGPSGTDVRLRRVPLGPVAVFGASNFPLAFSVAGGDTASALAAGCPVVVKAHPAHPGTGEAVARAVSAAAARTGMPAGVFSLLVGRGHDVGLALVGDPRIAAVGFTGSRPGGLALIAAGRARPVPVPVHAEMSAVNPVIMLDGALAEPEAAADAYVASLTAGAGQFCTNPGLLLLPAGPAGDAFLSAAARAVKAAAGQVMLTPDIARAYTEGVRRWEGVPGVREVARGAAGAGPYAPAPVVLACDAATYTAHEDLSGEVFGAAGLVVRWSDTNELLRLLVELEGQLTATLHATDADRPTALELLPVLEERAGRVLWGGWPTGVEVCHAMVHGGPWPATSSPGATSVGTLAVERWLRPVCYQSFPDALLPSELRDGNPLGVPRQTGAVLTAGS</sequence>
<dbReference type="Proteomes" id="UP000001685">
    <property type="component" value="Chromosome"/>
</dbReference>
<accession>B1VXJ3</accession>
<dbReference type="GO" id="GO:0016620">
    <property type="term" value="F:oxidoreductase activity, acting on the aldehyde or oxo group of donors, NAD or NADP as acceptor"/>
    <property type="evidence" value="ECO:0007669"/>
    <property type="project" value="InterPro"/>
</dbReference>
<evidence type="ECO:0000259" key="3">
    <source>
        <dbReference type="Pfam" id="PF00171"/>
    </source>
</evidence>